<evidence type="ECO:0000313" key="1">
    <source>
        <dbReference type="EMBL" id="AZT39661.1"/>
    </source>
</evidence>
<name>A0A3T0CIS1_SALET</name>
<evidence type="ECO:0000313" key="2">
    <source>
        <dbReference type="EMBL" id="AZT44440.1"/>
    </source>
</evidence>
<dbReference type="EMBL" id="CP034699">
    <property type="protein sequence ID" value="AZT44440.1"/>
    <property type="molecule type" value="Genomic_DNA"/>
</dbReference>
<dbReference type="EMBL" id="CP034710">
    <property type="protein sequence ID" value="AZT39661.1"/>
    <property type="molecule type" value="Genomic_DNA"/>
</dbReference>
<dbReference type="RefSeq" id="WP_405050530.1">
    <property type="nucleotide sequence ID" value="NZ_CP034699.1"/>
</dbReference>
<gene>
    <name evidence="2" type="ORF">EL007_24615</name>
    <name evidence="1" type="ORF">ELZ88_24325</name>
</gene>
<sequence>MLIQRNTQNVPCSVQHLTGEACTRENVQETIESVAELFTADWLNQPDAHRFQILWQRRDPLASTELYALGRAICQLRGKNLAWLKSSARDIKKGTTNAHGLITEIVTIVSVV</sequence>
<reference evidence="2" key="1">
    <citation type="submission" date="2018-12" db="EMBL/GenBank/DDBJ databases">
        <title>Complete genome sequences of twenty non-typhoidal Salmonella isolates from Rwanda.</title>
        <authorList>
            <person name="Byukusenge M."/>
            <person name="Li L."/>
            <person name="Subhashinie K."/>
            <person name="Nzayirambaho M."/>
            <person name="Kuchipudi S.V."/>
            <person name="Jayarao B.M."/>
        </authorList>
    </citation>
    <scope>NUCLEOTIDE SEQUENCE</scope>
    <source>
        <strain evidence="1">RSE21</strain>
        <strain evidence="2">RSE40</strain>
        <plasmid evidence="1">pRSE21</plasmid>
        <plasmid evidence="2">pRSE40</plasmid>
    </source>
</reference>
<protein>
    <submittedName>
        <fullName evidence="2">Uncharacterized protein</fullName>
    </submittedName>
</protein>
<geneLocation type="plasmid" evidence="1">
    <name>pRSE21</name>
</geneLocation>
<accession>A0A3T0CIS1</accession>
<keyword evidence="2" id="KW-0614">Plasmid</keyword>
<geneLocation type="plasmid" evidence="2">
    <name>pRSE40</name>
</geneLocation>
<organism evidence="2">
    <name type="scientific">Salmonella enterica subsp. enterica serovar Karamoja</name>
    <dbReference type="NCBI Taxonomy" id="2500153"/>
    <lineage>
        <taxon>Bacteria</taxon>
        <taxon>Pseudomonadati</taxon>
        <taxon>Pseudomonadota</taxon>
        <taxon>Gammaproteobacteria</taxon>
        <taxon>Enterobacterales</taxon>
        <taxon>Enterobacteriaceae</taxon>
        <taxon>Salmonella</taxon>
    </lineage>
</organism>
<dbReference type="AlphaFoldDB" id="A0A3T0CIS1"/>
<proteinExistence type="predicted"/>